<accession>W2NKX4</accession>
<evidence type="ECO:0000256" key="1">
    <source>
        <dbReference type="SAM" id="MobiDB-lite"/>
    </source>
</evidence>
<dbReference type="Pfam" id="PF10551">
    <property type="entry name" value="MULE"/>
    <property type="match status" value="1"/>
</dbReference>
<dbReference type="EMBL" id="KI692310">
    <property type="protein sequence ID" value="ETM48613.1"/>
    <property type="molecule type" value="Genomic_DNA"/>
</dbReference>
<dbReference type="PANTHER" id="PTHR33977:SF1">
    <property type="entry name" value="ZINC ION BINDING PROTEIN"/>
    <property type="match status" value="1"/>
</dbReference>
<feature type="non-terminal residue" evidence="3">
    <location>
        <position position="1"/>
    </location>
</feature>
<proteinExistence type="predicted"/>
<dbReference type="Proteomes" id="UP000054532">
    <property type="component" value="Unassembled WGS sequence"/>
</dbReference>
<dbReference type="AlphaFoldDB" id="W2NKX4"/>
<protein>
    <recommendedName>
        <fullName evidence="2">MULE transposase domain-containing protein</fullName>
    </recommendedName>
</protein>
<name>W2NKX4_PHYNI</name>
<dbReference type="VEuPathDB" id="FungiDB:PPTG_14497"/>
<evidence type="ECO:0000259" key="2">
    <source>
        <dbReference type="Pfam" id="PF10551"/>
    </source>
</evidence>
<reference evidence="3" key="1">
    <citation type="submission" date="2013-11" db="EMBL/GenBank/DDBJ databases">
        <title>The Genome Sequence of Phytophthora parasitica IAC_01/95.</title>
        <authorList>
            <consortium name="The Broad Institute Genomics Platform"/>
            <person name="Russ C."/>
            <person name="Tyler B."/>
            <person name="Panabieres F."/>
            <person name="Shan W."/>
            <person name="Tripathy S."/>
            <person name="Grunwald N."/>
            <person name="Machado M."/>
            <person name="Johnson C.S."/>
            <person name="Arredondo F."/>
            <person name="Hong C."/>
            <person name="Coffey M."/>
            <person name="Young S.K."/>
            <person name="Zeng Q."/>
            <person name="Gargeya S."/>
            <person name="Fitzgerald M."/>
            <person name="Abouelleil A."/>
            <person name="Alvarado L."/>
            <person name="Chapman S.B."/>
            <person name="Gainer-Dewar J."/>
            <person name="Goldberg J."/>
            <person name="Griggs A."/>
            <person name="Gujja S."/>
            <person name="Hansen M."/>
            <person name="Howarth C."/>
            <person name="Imamovic A."/>
            <person name="Ireland A."/>
            <person name="Larimer J."/>
            <person name="McCowan C."/>
            <person name="Murphy C."/>
            <person name="Pearson M."/>
            <person name="Poon T.W."/>
            <person name="Priest M."/>
            <person name="Roberts A."/>
            <person name="Saif S."/>
            <person name="Shea T."/>
            <person name="Sykes S."/>
            <person name="Wortman J."/>
            <person name="Nusbaum C."/>
            <person name="Birren B."/>
        </authorList>
    </citation>
    <scope>NUCLEOTIDE SEQUENCE [LARGE SCALE GENOMIC DNA]</scope>
    <source>
        <strain evidence="3">IAC_01/95</strain>
    </source>
</reference>
<evidence type="ECO:0000313" key="3">
    <source>
        <dbReference type="EMBL" id="ETM48613.1"/>
    </source>
</evidence>
<organism evidence="3">
    <name type="scientific">Phytophthora nicotianae</name>
    <name type="common">Potato buckeye rot agent</name>
    <name type="synonym">Phytophthora parasitica</name>
    <dbReference type="NCBI Taxonomy" id="4792"/>
    <lineage>
        <taxon>Eukaryota</taxon>
        <taxon>Sar</taxon>
        <taxon>Stramenopiles</taxon>
        <taxon>Oomycota</taxon>
        <taxon>Peronosporomycetes</taxon>
        <taxon>Peronosporales</taxon>
        <taxon>Peronosporaceae</taxon>
        <taxon>Phytophthora</taxon>
    </lineage>
</organism>
<gene>
    <name evidence="3" type="ORF">L914_06861</name>
</gene>
<dbReference type="PANTHER" id="PTHR33977">
    <property type="entry name" value="ZINC ION BINDING PROTEIN"/>
    <property type="match status" value="1"/>
</dbReference>
<sequence>IREVAFTGDEDENQPFTFTPENDPSGRPIVGNGRDDSPFIVGVTSKTLLHRLDLDPASFIFHHDATYKLSQAAYPVLVIGISDKARSFHPVAVVVKSQQKQFHHAKALSAVRYVYQRVVGKPLLVHFVMADADKGQRNAVEEVFGEDCLLVHLMCYFDVAKNVCEKAKGLEPSLFAMVLRDLHNLHFTADRNEYETMKSQILAEWASWPGLAAFSSYFRATWLSGHFWRWQAFHTPSGYATTTNPVE</sequence>
<feature type="domain" description="MULE transposase" evidence="2">
    <location>
        <begin position="62"/>
        <end position="162"/>
    </location>
</feature>
<dbReference type="InterPro" id="IPR018289">
    <property type="entry name" value="MULE_transposase_dom"/>
</dbReference>
<feature type="region of interest" description="Disordered" evidence="1">
    <location>
        <begin position="1"/>
        <end position="33"/>
    </location>
</feature>